<dbReference type="EMBL" id="CM007896">
    <property type="protein sequence ID" value="OTG21051.1"/>
    <property type="molecule type" value="Genomic_DNA"/>
</dbReference>
<protein>
    <submittedName>
        <fullName evidence="2">Uncharacterized protein</fullName>
    </submittedName>
</protein>
<evidence type="ECO:0000313" key="3">
    <source>
        <dbReference type="Proteomes" id="UP000215914"/>
    </source>
</evidence>
<keyword evidence="3" id="KW-1185">Reference proteome</keyword>
<reference evidence="1" key="3">
    <citation type="submission" date="2020-06" db="EMBL/GenBank/DDBJ databases">
        <title>Helianthus annuus Genome sequencing and assembly Release 2.</title>
        <authorList>
            <person name="Gouzy J."/>
            <person name="Langlade N."/>
            <person name="Munos S."/>
        </authorList>
    </citation>
    <scope>NUCLEOTIDE SEQUENCE</scope>
    <source>
        <tissue evidence="1">Leaves</tissue>
    </source>
</reference>
<name>A0A251UFI2_HELAN</name>
<dbReference type="AlphaFoldDB" id="A0A251UFI2"/>
<evidence type="ECO:0000313" key="1">
    <source>
        <dbReference type="EMBL" id="KAF5799842.1"/>
    </source>
</evidence>
<dbReference type="EMBL" id="MNCJ02000322">
    <property type="protein sequence ID" value="KAF5799842.1"/>
    <property type="molecule type" value="Genomic_DNA"/>
</dbReference>
<organism evidence="2 3">
    <name type="scientific">Helianthus annuus</name>
    <name type="common">Common sunflower</name>
    <dbReference type="NCBI Taxonomy" id="4232"/>
    <lineage>
        <taxon>Eukaryota</taxon>
        <taxon>Viridiplantae</taxon>
        <taxon>Streptophyta</taxon>
        <taxon>Embryophyta</taxon>
        <taxon>Tracheophyta</taxon>
        <taxon>Spermatophyta</taxon>
        <taxon>Magnoliopsida</taxon>
        <taxon>eudicotyledons</taxon>
        <taxon>Gunneridae</taxon>
        <taxon>Pentapetalae</taxon>
        <taxon>asterids</taxon>
        <taxon>campanulids</taxon>
        <taxon>Asterales</taxon>
        <taxon>Asteraceae</taxon>
        <taxon>Asteroideae</taxon>
        <taxon>Heliantheae alliance</taxon>
        <taxon>Heliantheae</taxon>
        <taxon>Helianthus</taxon>
    </lineage>
</organism>
<evidence type="ECO:0000313" key="2">
    <source>
        <dbReference type="EMBL" id="OTG21051.1"/>
    </source>
</evidence>
<reference evidence="2" key="2">
    <citation type="submission" date="2017-02" db="EMBL/GenBank/DDBJ databases">
        <title>Sunflower complete genome.</title>
        <authorList>
            <person name="Langlade N."/>
            <person name="Munos S."/>
        </authorList>
    </citation>
    <scope>NUCLEOTIDE SEQUENCE [LARGE SCALE GENOMIC DNA]</scope>
    <source>
        <tissue evidence="2">Leaves</tissue>
    </source>
</reference>
<proteinExistence type="predicted"/>
<dbReference type="Gramene" id="mRNA:HanXRQr2_Chr07g0309151">
    <property type="protein sequence ID" value="mRNA:HanXRQr2_Chr07g0309151"/>
    <property type="gene ID" value="HanXRQr2_Chr07g0309151"/>
</dbReference>
<sequence>MCVCLSFEEDVVLHKCPHLTPGLSLESRPSLPDITPRSPLSVISLEFCSMSALTLIVAAIKIRVFLFYHKHCFQSIFRRHHSDRKIFSIHTHKRSKGFNLDTAIFYQMEIYVTTYCIIPSSGNLHVKLDYFTTSDHFIFHQQSTIIIPFAWEGKETNEFTDMSLTKKTWVPKPVY</sequence>
<dbReference type="InParanoid" id="A0A251UFI2"/>
<dbReference type="Proteomes" id="UP000215914">
    <property type="component" value="Chromosome 7"/>
</dbReference>
<reference evidence="1 3" key="1">
    <citation type="journal article" date="2017" name="Nature">
        <title>The sunflower genome provides insights into oil metabolism, flowering and Asterid evolution.</title>
        <authorList>
            <person name="Badouin H."/>
            <person name="Gouzy J."/>
            <person name="Grassa C.J."/>
            <person name="Murat F."/>
            <person name="Staton S.E."/>
            <person name="Cottret L."/>
            <person name="Lelandais-Briere C."/>
            <person name="Owens G.L."/>
            <person name="Carrere S."/>
            <person name="Mayjonade B."/>
            <person name="Legrand L."/>
            <person name="Gill N."/>
            <person name="Kane N.C."/>
            <person name="Bowers J.E."/>
            <person name="Hubner S."/>
            <person name="Bellec A."/>
            <person name="Berard A."/>
            <person name="Berges H."/>
            <person name="Blanchet N."/>
            <person name="Boniface M.C."/>
            <person name="Brunel D."/>
            <person name="Catrice O."/>
            <person name="Chaidir N."/>
            <person name="Claudel C."/>
            <person name="Donnadieu C."/>
            <person name="Faraut T."/>
            <person name="Fievet G."/>
            <person name="Helmstetter N."/>
            <person name="King M."/>
            <person name="Knapp S.J."/>
            <person name="Lai Z."/>
            <person name="Le Paslier M.C."/>
            <person name="Lippi Y."/>
            <person name="Lorenzon L."/>
            <person name="Mandel J.R."/>
            <person name="Marage G."/>
            <person name="Marchand G."/>
            <person name="Marquand E."/>
            <person name="Bret-Mestries E."/>
            <person name="Morien E."/>
            <person name="Nambeesan S."/>
            <person name="Nguyen T."/>
            <person name="Pegot-Espagnet P."/>
            <person name="Pouilly N."/>
            <person name="Raftis F."/>
            <person name="Sallet E."/>
            <person name="Schiex T."/>
            <person name="Thomas J."/>
            <person name="Vandecasteele C."/>
            <person name="Vares D."/>
            <person name="Vear F."/>
            <person name="Vautrin S."/>
            <person name="Crespi M."/>
            <person name="Mangin B."/>
            <person name="Burke J.M."/>
            <person name="Salse J."/>
            <person name="Munos S."/>
            <person name="Vincourt P."/>
            <person name="Rieseberg L.H."/>
            <person name="Langlade N.B."/>
        </authorList>
    </citation>
    <scope>NUCLEOTIDE SEQUENCE [LARGE SCALE GENOMIC DNA]</scope>
    <source>
        <strain evidence="3">cv. SF193</strain>
        <tissue evidence="1">Leaves</tissue>
    </source>
</reference>
<accession>A0A251UFI2</accession>
<gene>
    <name evidence="2" type="ORF">HannXRQ_Chr07g0199921</name>
    <name evidence="1" type="ORF">HanXRQr2_Chr07g0309151</name>
</gene>